<sequence length="136" mass="15487">MFMGSEKRRGQRDEFDKHKNAALAHLATTPIKSGNYQPLVTILLWWLGARVKPPHFQSFAANILTSGGYFAMVWGILMWFILFSPRGASGLAVLQLSVLVGLIYGVIMALYYRRSARKHNLPDWHSLRVQKQESNK</sequence>
<protein>
    <submittedName>
        <fullName evidence="2">Uncharacterized protein</fullName>
    </submittedName>
</protein>
<evidence type="ECO:0000256" key="1">
    <source>
        <dbReference type="SAM" id="Phobius"/>
    </source>
</evidence>
<dbReference type="AlphaFoldDB" id="A0A432W4S3"/>
<reference evidence="2 3" key="1">
    <citation type="journal article" date="2011" name="Front. Microbiol.">
        <title>Genomic signatures of strain selection and enhancement in Bacillus atrophaeus var. globigii, a historical biowarfare simulant.</title>
        <authorList>
            <person name="Gibbons H.S."/>
            <person name="Broomall S.M."/>
            <person name="McNew L.A."/>
            <person name="Daligault H."/>
            <person name="Chapman C."/>
            <person name="Bruce D."/>
            <person name="Karavis M."/>
            <person name="Krepps M."/>
            <person name="McGregor P.A."/>
            <person name="Hong C."/>
            <person name="Park K.H."/>
            <person name="Akmal A."/>
            <person name="Feldman A."/>
            <person name="Lin J.S."/>
            <person name="Chang W.E."/>
            <person name="Higgs B.W."/>
            <person name="Demirev P."/>
            <person name="Lindquist J."/>
            <person name="Liem A."/>
            <person name="Fochler E."/>
            <person name="Read T.D."/>
            <person name="Tapia R."/>
            <person name="Johnson S."/>
            <person name="Bishop-Lilly K.A."/>
            <person name="Detter C."/>
            <person name="Han C."/>
            <person name="Sozhamannan S."/>
            <person name="Rosenzweig C.N."/>
            <person name="Skowronski E.W."/>
        </authorList>
    </citation>
    <scope>NUCLEOTIDE SEQUENCE [LARGE SCALE GENOMIC DNA]</scope>
    <source>
        <strain evidence="2 3">MLST1</strain>
    </source>
</reference>
<comment type="caution">
    <text evidence="2">The sequence shown here is derived from an EMBL/GenBank/DDBJ whole genome shotgun (WGS) entry which is preliminary data.</text>
</comment>
<feature type="transmembrane region" description="Helical" evidence="1">
    <location>
        <begin position="88"/>
        <end position="112"/>
    </location>
</feature>
<accession>A0A432W4S3</accession>
<keyword evidence="1" id="KW-0472">Membrane</keyword>
<dbReference type="Proteomes" id="UP000288293">
    <property type="component" value="Unassembled WGS sequence"/>
</dbReference>
<gene>
    <name evidence="2" type="ORF">CWE09_11260</name>
</gene>
<keyword evidence="1" id="KW-1133">Transmembrane helix</keyword>
<dbReference type="EMBL" id="PIPL01000002">
    <property type="protein sequence ID" value="RUO24434.1"/>
    <property type="molecule type" value="Genomic_DNA"/>
</dbReference>
<organism evidence="2 3">
    <name type="scientific">Aliidiomarina minuta</name>
    <dbReference type="NCBI Taxonomy" id="880057"/>
    <lineage>
        <taxon>Bacteria</taxon>
        <taxon>Pseudomonadati</taxon>
        <taxon>Pseudomonadota</taxon>
        <taxon>Gammaproteobacteria</taxon>
        <taxon>Alteromonadales</taxon>
        <taxon>Idiomarinaceae</taxon>
        <taxon>Aliidiomarina</taxon>
    </lineage>
</organism>
<keyword evidence="1" id="KW-0812">Transmembrane</keyword>
<name>A0A432W4S3_9GAMM</name>
<feature type="transmembrane region" description="Helical" evidence="1">
    <location>
        <begin position="59"/>
        <end position="82"/>
    </location>
</feature>
<dbReference type="InterPro" id="IPR045644">
    <property type="entry name" value="DUF6404"/>
</dbReference>
<keyword evidence="3" id="KW-1185">Reference proteome</keyword>
<evidence type="ECO:0000313" key="3">
    <source>
        <dbReference type="Proteomes" id="UP000288293"/>
    </source>
</evidence>
<proteinExistence type="predicted"/>
<evidence type="ECO:0000313" key="2">
    <source>
        <dbReference type="EMBL" id="RUO24434.1"/>
    </source>
</evidence>
<dbReference type="RefSeq" id="WP_126804137.1">
    <property type="nucleotide sequence ID" value="NZ_PIPL01000002.1"/>
</dbReference>
<dbReference type="OrthoDB" id="7870117at2"/>
<dbReference type="Pfam" id="PF19942">
    <property type="entry name" value="DUF6404"/>
    <property type="match status" value="1"/>
</dbReference>